<dbReference type="EMBL" id="CM047904">
    <property type="protein sequence ID" value="KAJ0090070.1"/>
    <property type="molecule type" value="Genomic_DNA"/>
</dbReference>
<proteinExistence type="predicted"/>
<keyword evidence="2" id="KW-1185">Reference proteome</keyword>
<comment type="caution">
    <text evidence="1">The sequence shown here is derived from an EMBL/GenBank/DDBJ whole genome shotgun (WGS) entry which is preliminary data.</text>
</comment>
<dbReference type="Proteomes" id="UP001164250">
    <property type="component" value="Chromosome 8"/>
</dbReference>
<evidence type="ECO:0000313" key="1">
    <source>
        <dbReference type="EMBL" id="KAJ0090070.1"/>
    </source>
</evidence>
<protein>
    <submittedName>
        <fullName evidence="1">Uncharacterized protein</fullName>
    </submittedName>
</protein>
<reference evidence="2" key="1">
    <citation type="journal article" date="2023" name="G3 (Bethesda)">
        <title>Genome assembly and association tests identify interacting loci associated with vigor, precocity, and sex in interspecific pistachio rootstocks.</title>
        <authorList>
            <person name="Palmer W."/>
            <person name="Jacygrad E."/>
            <person name="Sagayaradj S."/>
            <person name="Cavanaugh K."/>
            <person name="Han R."/>
            <person name="Bertier L."/>
            <person name="Beede B."/>
            <person name="Kafkas S."/>
            <person name="Golino D."/>
            <person name="Preece J."/>
            <person name="Michelmore R."/>
        </authorList>
    </citation>
    <scope>NUCLEOTIDE SEQUENCE [LARGE SCALE GENOMIC DNA]</scope>
</reference>
<name>A0ACC1ATS5_9ROSI</name>
<accession>A0ACC1ATS5</accession>
<evidence type="ECO:0000313" key="2">
    <source>
        <dbReference type="Proteomes" id="UP001164250"/>
    </source>
</evidence>
<gene>
    <name evidence="1" type="ORF">Patl1_14097</name>
</gene>
<sequence>MDIWVLVTILRKTPEVGSSSSHCISPVFMKHNFGKFELLPLITEIKLAHPGQTSTPDQPKEEITLPMNGVFLDIVPNIIEYPWEDLKNLGNHELMLQNRFSDPERSFQYQPLQFHICLLGSEISKWFSDWSNQSSVDTQLLFSKRDELMGFALSAVFKVPGFSHEGNATKIQCHLSIGSRNYKFKFIISTSKTVKSDHHHLWLGYFSSKLFYKQEWPSGVVAIHAAVYILSRGTLYAEGYVKQCGIRPVYEQDIPQTPVTESSSSPNCIPPIFMSRSIRNFELVPPITQPKPAPPPDSHRQTTPSDSGNQKAPDNRMHRAPLKQDFSIEDLGKFESLTFG</sequence>
<organism evidence="1 2">
    <name type="scientific">Pistacia atlantica</name>
    <dbReference type="NCBI Taxonomy" id="434234"/>
    <lineage>
        <taxon>Eukaryota</taxon>
        <taxon>Viridiplantae</taxon>
        <taxon>Streptophyta</taxon>
        <taxon>Embryophyta</taxon>
        <taxon>Tracheophyta</taxon>
        <taxon>Spermatophyta</taxon>
        <taxon>Magnoliopsida</taxon>
        <taxon>eudicotyledons</taxon>
        <taxon>Gunneridae</taxon>
        <taxon>Pentapetalae</taxon>
        <taxon>rosids</taxon>
        <taxon>malvids</taxon>
        <taxon>Sapindales</taxon>
        <taxon>Anacardiaceae</taxon>
        <taxon>Pistacia</taxon>
    </lineage>
</organism>